<proteinExistence type="inferred from homology"/>
<evidence type="ECO:0000313" key="8">
    <source>
        <dbReference type="EMBL" id="KAL1883111.1"/>
    </source>
</evidence>
<dbReference type="PANTHER" id="PTHR14401:SF6">
    <property type="entry name" value="CENTROMERE PROTEIN K"/>
    <property type="match status" value="1"/>
</dbReference>
<keyword evidence="5" id="KW-0175">Coiled coil</keyword>
<accession>A0ABR3Y499</accession>
<dbReference type="EMBL" id="JAZHXJ010000008">
    <property type="protein sequence ID" value="KAL1883111.1"/>
    <property type="molecule type" value="Genomic_DNA"/>
</dbReference>
<evidence type="ECO:0000313" key="9">
    <source>
        <dbReference type="Proteomes" id="UP001586593"/>
    </source>
</evidence>
<reference evidence="8 9" key="1">
    <citation type="journal article" date="2024" name="Commun. Biol.">
        <title>Comparative genomic analysis of thermophilic fungi reveals convergent evolutionary adaptations and gene losses.</title>
        <authorList>
            <person name="Steindorff A.S."/>
            <person name="Aguilar-Pontes M.V."/>
            <person name="Robinson A.J."/>
            <person name="Andreopoulos B."/>
            <person name="LaButti K."/>
            <person name="Kuo A."/>
            <person name="Mondo S."/>
            <person name="Riley R."/>
            <person name="Otillar R."/>
            <person name="Haridas S."/>
            <person name="Lipzen A."/>
            <person name="Grimwood J."/>
            <person name="Schmutz J."/>
            <person name="Clum A."/>
            <person name="Reid I.D."/>
            <person name="Moisan M.C."/>
            <person name="Butler G."/>
            <person name="Nguyen T.T.M."/>
            <person name="Dewar K."/>
            <person name="Conant G."/>
            <person name="Drula E."/>
            <person name="Henrissat B."/>
            <person name="Hansel C."/>
            <person name="Singer S."/>
            <person name="Hutchinson M.I."/>
            <person name="de Vries R.P."/>
            <person name="Natvig D.O."/>
            <person name="Powell A.J."/>
            <person name="Tsang A."/>
            <person name="Grigoriev I.V."/>
        </authorList>
    </citation>
    <scope>NUCLEOTIDE SEQUENCE [LARGE SCALE GENOMIC DNA]</scope>
    <source>
        <strain evidence="8 9">ATCC 24622</strain>
    </source>
</reference>
<gene>
    <name evidence="8" type="ORF">VTK73DRAFT_9478</name>
</gene>
<dbReference type="InterPro" id="IPR020993">
    <property type="entry name" value="Centromere_CenpK"/>
</dbReference>
<keyword evidence="9" id="KW-1185">Reference proteome</keyword>
<evidence type="ECO:0000256" key="6">
    <source>
        <dbReference type="ARBA" id="ARBA00023242"/>
    </source>
</evidence>
<keyword evidence="6" id="KW-0539">Nucleus</keyword>
<name>A0ABR3Y499_9PEZI</name>
<comment type="caution">
    <text evidence="8">The sequence shown here is derived from an EMBL/GenBank/DDBJ whole genome shotgun (WGS) entry which is preliminary data.</text>
</comment>
<evidence type="ECO:0000256" key="3">
    <source>
        <dbReference type="ARBA" id="ARBA00005795"/>
    </source>
</evidence>
<comment type="similarity">
    <text evidence="3">Belongs to the CENP-K/MCM22 family.</text>
</comment>
<organism evidence="8 9">
    <name type="scientific">Phialemonium thermophilum</name>
    <dbReference type="NCBI Taxonomy" id="223376"/>
    <lineage>
        <taxon>Eukaryota</taxon>
        <taxon>Fungi</taxon>
        <taxon>Dikarya</taxon>
        <taxon>Ascomycota</taxon>
        <taxon>Pezizomycotina</taxon>
        <taxon>Sordariomycetes</taxon>
        <taxon>Sordariomycetidae</taxon>
        <taxon>Cephalothecales</taxon>
        <taxon>Cephalothecaceae</taxon>
        <taxon>Phialemonium</taxon>
    </lineage>
</organism>
<evidence type="ECO:0000256" key="2">
    <source>
        <dbReference type="ARBA" id="ARBA00004584"/>
    </source>
</evidence>
<evidence type="ECO:0000256" key="4">
    <source>
        <dbReference type="ARBA" id="ARBA00022454"/>
    </source>
</evidence>
<keyword evidence="4" id="KW-0158">Chromosome</keyword>
<dbReference type="Pfam" id="PF11802">
    <property type="entry name" value="CENP-K"/>
    <property type="match status" value="1"/>
</dbReference>
<comment type="subcellular location">
    <subcellularLocation>
        <location evidence="2">Chromosome</location>
        <location evidence="2">Centromere</location>
    </subcellularLocation>
    <subcellularLocation>
        <location evidence="1">Nucleus</location>
    </subcellularLocation>
</comment>
<sequence length="338" mass="37827">MDEPPNNPSADDVYLVQVDQTVRELQRLVTEREKTLNELQTQVVNTAEDELHSAKASMDAMAAAYDALAESVPFLPVNSSVLPALLALRKTHQITLESKIYADSQQASLKVVKRQLELETVNVRDQRALQIALESRLQSLRQGLETNIKKTAKDVARETLEELKQQKEAYDRDTVMLLRALNKFIKDHLGTLLATEELGGPVVGEMMHIEPEDLGAGFNAHGKLKKSKNSATQKDMRQRKIDDIWGARNDRVVGENQQRERNTNDQDEATAAGAEMRDLIEQLLNSLANSQGDSSAAYVTIAQETAAVRFLIRSGVAQFHPRDSMRLRLVDFGRDIDN</sequence>
<evidence type="ECO:0000256" key="1">
    <source>
        <dbReference type="ARBA" id="ARBA00004123"/>
    </source>
</evidence>
<keyword evidence="7" id="KW-0137">Centromere</keyword>
<evidence type="ECO:0000256" key="5">
    <source>
        <dbReference type="ARBA" id="ARBA00023054"/>
    </source>
</evidence>
<evidence type="ECO:0008006" key="10">
    <source>
        <dbReference type="Google" id="ProtNLM"/>
    </source>
</evidence>
<dbReference type="PANTHER" id="PTHR14401">
    <property type="entry name" value="CENTROMERE PROTEIN K"/>
    <property type="match status" value="1"/>
</dbReference>
<dbReference type="Proteomes" id="UP001586593">
    <property type="component" value="Unassembled WGS sequence"/>
</dbReference>
<evidence type="ECO:0000256" key="7">
    <source>
        <dbReference type="ARBA" id="ARBA00023328"/>
    </source>
</evidence>
<protein>
    <recommendedName>
        <fullName evidence="10">Centromere protein H C-terminal domain-containing protein</fullName>
    </recommendedName>
</protein>